<reference evidence="2" key="2">
    <citation type="submission" date="2023-02" db="EMBL/GenBank/DDBJ databases">
        <authorList>
            <consortium name="DOE Joint Genome Institute"/>
            <person name="Mondo S.J."/>
            <person name="Chang Y."/>
            <person name="Wang Y."/>
            <person name="Ahrendt S."/>
            <person name="Andreopoulos W."/>
            <person name="Barry K."/>
            <person name="Beard J."/>
            <person name="Benny G.L."/>
            <person name="Blankenship S."/>
            <person name="Bonito G."/>
            <person name="Cuomo C."/>
            <person name="Desiro A."/>
            <person name="Gervers K.A."/>
            <person name="Hundley H."/>
            <person name="Kuo A."/>
            <person name="LaButti K."/>
            <person name="Lang B.F."/>
            <person name="Lipzen A."/>
            <person name="O'Donnell K."/>
            <person name="Pangilinan J."/>
            <person name="Reynolds N."/>
            <person name="Sandor L."/>
            <person name="Smith M.W."/>
            <person name="Tsang A."/>
            <person name="Grigoriev I.V."/>
            <person name="Stajich J.E."/>
            <person name="Spatafora J.W."/>
        </authorList>
    </citation>
    <scope>NUCLEOTIDE SEQUENCE</scope>
    <source>
        <strain evidence="2">RSA 2281</strain>
    </source>
</reference>
<name>A0AAD5PLB0_9FUNG</name>
<feature type="compositionally biased region" description="Low complexity" evidence="1">
    <location>
        <begin position="104"/>
        <end position="116"/>
    </location>
</feature>
<organism evidence="2 3">
    <name type="scientific">Phascolomyces articulosus</name>
    <dbReference type="NCBI Taxonomy" id="60185"/>
    <lineage>
        <taxon>Eukaryota</taxon>
        <taxon>Fungi</taxon>
        <taxon>Fungi incertae sedis</taxon>
        <taxon>Mucoromycota</taxon>
        <taxon>Mucoromycotina</taxon>
        <taxon>Mucoromycetes</taxon>
        <taxon>Mucorales</taxon>
        <taxon>Lichtheimiaceae</taxon>
        <taxon>Phascolomyces</taxon>
    </lineage>
</organism>
<protein>
    <recommendedName>
        <fullName evidence="4">RRM domain-containing protein</fullName>
    </recommendedName>
</protein>
<dbReference type="SUPFAM" id="SSF54928">
    <property type="entry name" value="RNA-binding domain, RBD"/>
    <property type="match status" value="1"/>
</dbReference>
<reference evidence="2" key="1">
    <citation type="journal article" date="2022" name="IScience">
        <title>Evolution of zygomycete secretomes and the origins of terrestrial fungal ecologies.</title>
        <authorList>
            <person name="Chang Y."/>
            <person name="Wang Y."/>
            <person name="Mondo S."/>
            <person name="Ahrendt S."/>
            <person name="Andreopoulos W."/>
            <person name="Barry K."/>
            <person name="Beard J."/>
            <person name="Benny G.L."/>
            <person name="Blankenship S."/>
            <person name="Bonito G."/>
            <person name="Cuomo C."/>
            <person name="Desiro A."/>
            <person name="Gervers K.A."/>
            <person name="Hundley H."/>
            <person name="Kuo A."/>
            <person name="LaButti K."/>
            <person name="Lang B.F."/>
            <person name="Lipzen A."/>
            <person name="O'Donnell K."/>
            <person name="Pangilinan J."/>
            <person name="Reynolds N."/>
            <person name="Sandor L."/>
            <person name="Smith M.E."/>
            <person name="Tsang A."/>
            <person name="Grigoriev I.V."/>
            <person name="Stajich J.E."/>
            <person name="Spatafora J.W."/>
        </authorList>
    </citation>
    <scope>NUCLEOTIDE SEQUENCE</scope>
    <source>
        <strain evidence="2">RSA 2281</strain>
    </source>
</reference>
<dbReference type="EMBL" id="JAIXMP010000001">
    <property type="protein sequence ID" value="KAI9278863.1"/>
    <property type="molecule type" value="Genomic_DNA"/>
</dbReference>
<keyword evidence="3" id="KW-1185">Reference proteome</keyword>
<proteinExistence type="predicted"/>
<accession>A0AAD5PLB0</accession>
<evidence type="ECO:0000313" key="3">
    <source>
        <dbReference type="Proteomes" id="UP001209540"/>
    </source>
</evidence>
<evidence type="ECO:0000313" key="2">
    <source>
        <dbReference type="EMBL" id="KAI9278863.1"/>
    </source>
</evidence>
<gene>
    <name evidence="2" type="ORF">BDA99DRAFT_531595</name>
</gene>
<comment type="caution">
    <text evidence="2">The sequence shown here is derived from an EMBL/GenBank/DDBJ whole genome shotgun (WGS) entry which is preliminary data.</text>
</comment>
<sequence>MEHTRKCCQDVRYSVAIINMAYDEERFSTWFQQTFRGVAFVHLMKLKHSDVGFVHFEKYSQAKNFYEANRHKTFGSGIRVQSSMDNGGRFAVYIDDNAQQGASIASSSSFSGTSRHSSQKRPRTTSTTGEIRPTLDQLEVAIRGGAASSTTQDPHHQHHRPQPPQIMYTQHPQQLQQQYQQLEMRHNTFKRYVAEIFRSLNVNVPSGRIPDVNNVEQYVHELLAILRRQGPVGEQQQNAIRDFVEGLLRGDDN</sequence>
<evidence type="ECO:0008006" key="4">
    <source>
        <dbReference type="Google" id="ProtNLM"/>
    </source>
</evidence>
<feature type="region of interest" description="Disordered" evidence="1">
    <location>
        <begin position="146"/>
        <end position="165"/>
    </location>
</feature>
<dbReference type="GO" id="GO:0003676">
    <property type="term" value="F:nucleic acid binding"/>
    <property type="evidence" value="ECO:0007669"/>
    <property type="project" value="InterPro"/>
</dbReference>
<dbReference type="InterPro" id="IPR035979">
    <property type="entry name" value="RBD_domain_sf"/>
</dbReference>
<dbReference type="AlphaFoldDB" id="A0AAD5PLB0"/>
<feature type="region of interest" description="Disordered" evidence="1">
    <location>
        <begin position="104"/>
        <end position="135"/>
    </location>
</feature>
<evidence type="ECO:0000256" key="1">
    <source>
        <dbReference type="SAM" id="MobiDB-lite"/>
    </source>
</evidence>
<dbReference type="Proteomes" id="UP001209540">
    <property type="component" value="Unassembled WGS sequence"/>
</dbReference>